<reference evidence="3 4" key="1">
    <citation type="submission" date="2016-10" db="EMBL/GenBank/DDBJ databases">
        <authorList>
            <person name="de Groot N.N."/>
        </authorList>
    </citation>
    <scope>NUCLEOTIDE SEQUENCE [LARGE SCALE GENOMIC DNA]</scope>
    <source>
        <strain evidence="3 4">558</strain>
    </source>
</reference>
<dbReference type="InterPro" id="IPR000836">
    <property type="entry name" value="PRTase_dom"/>
</dbReference>
<proteinExistence type="inferred from homology"/>
<dbReference type="AlphaFoldDB" id="A0A1H8LXB6"/>
<sequence length="233" mass="25672">MKKWIATINQWLKQGLPGYCAFCLAGRSSSAGWCDECFALLPWNLHSCEQCAEPLAGVAGKRCSHCLTEPPSFTTTTVPLCYQDTITSLVHDFKFHGSPRAGMLLVELMLSRCPSQMASALLPVPMYPGRAKERGFNQAQWLAERLGDRLDLPVMQAHCIKHLPSQRSLNRRERQQNLAGAFMVDTEMPAHVAIIDDVVTTGATGHALATVLLEQGAKRVDIWAAARTPLQKS</sequence>
<dbReference type="InterPro" id="IPR051910">
    <property type="entry name" value="ComF/GntX_DNA_util-trans"/>
</dbReference>
<dbReference type="CDD" id="cd06223">
    <property type="entry name" value="PRTases_typeI"/>
    <property type="match status" value="1"/>
</dbReference>
<protein>
    <submittedName>
        <fullName evidence="3">ComF family protein</fullName>
    </submittedName>
</protein>
<dbReference type="SUPFAM" id="SSF53271">
    <property type="entry name" value="PRTase-like"/>
    <property type="match status" value="1"/>
</dbReference>
<evidence type="ECO:0000313" key="3">
    <source>
        <dbReference type="EMBL" id="SEO09660.1"/>
    </source>
</evidence>
<dbReference type="PANTHER" id="PTHR47505:SF1">
    <property type="entry name" value="DNA UTILIZATION PROTEIN YHGH"/>
    <property type="match status" value="1"/>
</dbReference>
<dbReference type="EMBL" id="FODB01000044">
    <property type="protein sequence ID" value="SEO09660.1"/>
    <property type="molecule type" value="Genomic_DNA"/>
</dbReference>
<dbReference type="InterPro" id="IPR029057">
    <property type="entry name" value="PRTase-like"/>
</dbReference>
<name>A0A1H8LXB6_9GAMM</name>
<organism evidence="3 4">
    <name type="scientific">Vreelandella aquamarina</name>
    <dbReference type="NCBI Taxonomy" id="77097"/>
    <lineage>
        <taxon>Bacteria</taxon>
        <taxon>Pseudomonadati</taxon>
        <taxon>Pseudomonadota</taxon>
        <taxon>Gammaproteobacteria</taxon>
        <taxon>Oceanospirillales</taxon>
        <taxon>Halomonadaceae</taxon>
        <taxon>Vreelandella</taxon>
    </lineage>
</organism>
<dbReference type="RefSeq" id="WP_063610140.1">
    <property type="nucleotide sequence ID" value="NZ_JAINWP010000001.1"/>
</dbReference>
<dbReference type="InterPro" id="IPR044005">
    <property type="entry name" value="DZR_2"/>
</dbReference>
<comment type="similarity">
    <text evidence="1">Belongs to the ComF/GntX family.</text>
</comment>
<dbReference type="Pfam" id="PF18912">
    <property type="entry name" value="DZR_2"/>
    <property type="match status" value="1"/>
</dbReference>
<dbReference type="STRING" id="77097.SAMN04490369_104419"/>
<dbReference type="Proteomes" id="UP000199493">
    <property type="component" value="Unassembled WGS sequence"/>
</dbReference>
<feature type="domain" description="Double zinc ribbon" evidence="2">
    <location>
        <begin position="16"/>
        <end position="67"/>
    </location>
</feature>
<gene>
    <name evidence="3" type="ORF">SAMN04490369_104419</name>
</gene>
<evidence type="ECO:0000313" key="4">
    <source>
        <dbReference type="Proteomes" id="UP000199493"/>
    </source>
</evidence>
<accession>A0A1H8LXB6</accession>
<evidence type="ECO:0000256" key="1">
    <source>
        <dbReference type="ARBA" id="ARBA00008007"/>
    </source>
</evidence>
<dbReference type="Gene3D" id="3.40.50.2020">
    <property type="match status" value="1"/>
</dbReference>
<dbReference type="PANTHER" id="PTHR47505">
    <property type="entry name" value="DNA UTILIZATION PROTEIN YHGH"/>
    <property type="match status" value="1"/>
</dbReference>
<evidence type="ECO:0000259" key="2">
    <source>
        <dbReference type="Pfam" id="PF18912"/>
    </source>
</evidence>